<reference evidence="1" key="2">
    <citation type="journal article" date="2015" name="Fish Shellfish Immunol.">
        <title>Early steps in the European eel (Anguilla anguilla)-Vibrio vulnificus interaction in the gills: Role of the RtxA13 toxin.</title>
        <authorList>
            <person name="Callol A."/>
            <person name="Pajuelo D."/>
            <person name="Ebbesson L."/>
            <person name="Teles M."/>
            <person name="MacKenzie S."/>
            <person name="Amaro C."/>
        </authorList>
    </citation>
    <scope>NUCLEOTIDE SEQUENCE</scope>
</reference>
<sequence length="63" mass="7176">MWKVRFVFQQGIWSNGNRPATTIFTCSSLEVYMFVLKELIVIFFSPPSSPHLRGGKGHMSRTG</sequence>
<dbReference type="EMBL" id="GBXM01011368">
    <property type="protein sequence ID" value="JAH97209.1"/>
    <property type="molecule type" value="Transcribed_RNA"/>
</dbReference>
<organism evidence="1">
    <name type="scientific">Anguilla anguilla</name>
    <name type="common">European freshwater eel</name>
    <name type="synonym">Muraena anguilla</name>
    <dbReference type="NCBI Taxonomy" id="7936"/>
    <lineage>
        <taxon>Eukaryota</taxon>
        <taxon>Metazoa</taxon>
        <taxon>Chordata</taxon>
        <taxon>Craniata</taxon>
        <taxon>Vertebrata</taxon>
        <taxon>Euteleostomi</taxon>
        <taxon>Actinopterygii</taxon>
        <taxon>Neopterygii</taxon>
        <taxon>Teleostei</taxon>
        <taxon>Anguilliformes</taxon>
        <taxon>Anguillidae</taxon>
        <taxon>Anguilla</taxon>
    </lineage>
</organism>
<evidence type="ECO:0000313" key="1">
    <source>
        <dbReference type="EMBL" id="JAH97209.1"/>
    </source>
</evidence>
<name>A0A0E9X3N9_ANGAN</name>
<reference evidence="1" key="1">
    <citation type="submission" date="2014-11" db="EMBL/GenBank/DDBJ databases">
        <authorList>
            <person name="Amaro Gonzalez C."/>
        </authorList>
    </citation>
    <scope>NUCLEOTIDE SEQUENCE</scope>
</reference>
<proteinExistence type="predicted"/>
<accession>A0A0E9X3N9</accession>
<dbReference type="AlphaFoldDB" id="A0A0E9X3N9"/>
<protein>
    <submittedName>
        <fullName evidence="1">Uncharacterized protein</fullName>
    </submittedName>
</protein>